<keyword evidence="3 9" id="KW-0597">Phosphoprotein</keyword>
<evidence type="ECO:0000256" key="8">
    <source>
        <dbReference type="ARBA" id="ARBA00023012"/>
    </source>
</evidence>
<reference evidence="12 13" key="1">
    <citation type="submission" date="2016-10" db="EMBL/GenBank/DDBJ databases">
        <authorList>
            <person name="de Groot N.N."/>
        </authorList>
    </citation>
    <scope>NUCLEOTIDE SEQUENCE [LARGE SCALE GENOMIC DNA]</scope>
    <source>
        <strain evidence="12 13">AB35.6</strain>
    </source>
</reference>
<dbReference type="InterPro" id="IPR035965">
    <property type="entry name" value="PAS-like_dom_sf"/>
</dbReference>
<dbReference type="PRINTS" id="PR00344">
    <property type="entry name" value="BCTRLSENSOR"/>
</dbReference>
<dbReference type="SMART" id="SM00387">
    <property type="entry name" value="HATPase_c"/>
    <property type="match status" value="1"/>
</dbReference>
<dbReference type="Pfam" id="PF02518">
    <property type="entry name" value="HATPase_c"/>
    <property type="match status" value="1"/>
</dbReference>
<dbReference type="SUPFAM" id="SSF55874">
    <property type="entry name" value="ATPase domain of HSP90 chaperone/DNA topoisomerase II/histidine kinase"/>
    <property type="match status" value="1"/>
</dbReference>
<keyword evidence="5" id="KW-0547">Nucleotide-binding</keyword>
<dbReference type="Proteomes" id="UP000182409">
    <property type="component" value="Unassembled WGS sequence"/>
</dbReference>
<evidence type="ECO:0000256" key="4">
    <source>
        <dbReference type="ARBA" id="ARBA00022679"/>
    </source>
</evidence>
<evidence type="ECO:0000256" key="3">
    <source>
        <dbReference type="ARBA" id="ARBA00022553"/>
    </source>
</evidence>
<evidence type="ECO:0000256" key="1">
    <source>
        <dbReference type="ARBA" id="ARBA00000085"/>
    </source>
</evidence>
<dbReference type="PROSITE" id="PS50110">
    <property type="entry name" value="RESPONSE_REGULATORY"/>
    <property type="match status" value="1"/>
</dbReference>
<protein>
    <recommendedName>
        <fullName evidence="2">histidine kinase</fullName>
        <ecNumber evidence="2">2.7.13.3</ecNumber>
    </recommendedName>
</protein>
<accession>A0A1H4MUT7</accession>
<evidence type="ECO:0000256" key="9">
    <source>
        <dbReference type="PROSITE-ProRule" id="PRU00169"/>
    </source>
</evidence>
<evidence type="ECO:0000256" key="5">
    <source>
        <dbReference type="ARBA" id="ARBA00022741"/>
    </source>
</evidence>
<dbReference type="InterPro" id="IPR013656">
    <property type="entry name" value="PAS_4"/>
</dbReference>
<dbReference type="PANTHER" id="PTHR43065:SF10">
    <property type="entry name" value="PEROXIDE STRESS-ACTIVATED HISTIDINE KINASE MAK3"/>
    <property type="match status" value="1"/>
</dbReference>
<dbReference type="SMART" id="SM00091">
    <property type="entry name" value="PAS"/>
    <property type="match status" value="1"/>
</dbReference>
<dbReference type="CDD" id="cd00130">
    <property type="entry name" value="PAS"/>
    <property type="match status" value="1"/>
</dbReference>
<dbReference type="SUPFAM" id="SSF47384">
    <property type="entry name" value="Homodimeric domain of signal transducing histidine kinase"/>
    <property type="match status" value="1"/>
</dbReference>
<dbReference type="InterPro" id="IPR005467">
    <property type="entry name" value="His_kinase_dom"/>
</dbReference>
<dbReference type="Pfam" id="PF00512">
    <property type="entry name" value="HisKA"/>
    <property type="match status" value="1"/>
</dbReference>
<dbReference type="NCBIfam" id="TIGR00229">
    <property type="entry name" value="sensory_box"/>
    <property type="match status" value="1"/>
</dbReference>
<organism evidence="12 13">
    <name type="scientific">Terriglobus roseus</name>
    <dbReference type="NCBI Taxonomy" id="392734"/>
    <lineage>
        <taxon>Bacteria</taxon>
        <taxon>Pseudomonadati</taxon>
        <taxon>Acidobacteriota</taxon>
        <taxon>Terriglobia</taxon>
        <taxon>Terriglobales</taxon>
        <taxon>Acidobacteriaceae</taxon>
        <taxon>Terriglobus</taxon>
    </lineage>
</organism>
<dbReference type="InterPro" id="IPR004358">
    <property type="entry name" value="Sig_transdc_His_kin-like_C"/>
</dbReference>
<dbReference type="AlphaFoldDB" id="A0A1H4MUT7"/>
<dbReference type="InterPro" id="IPR036097">
    <property type="entry name" value="HisK_dim/P_sf"/>
</dbReference>
<proteinExistence type="predicted"/>
<evidence type="ECO:0000259" key="11">
    <source>
        <dbReference type="PROSITE" id="PS50110"/>
    </source>
</evidence>
<dbReference type="GO" id="GO:0000155">
    <property type="term" value="F:phosphorelay sensor kinase activity"/>
    <property type="evidence" value="ECO:0007669"/>
    <property type="project" value="InterPro"/>
</dbReference>
<dbReference type="Gene3D" id="3.30.450.20">
    <property type="entry name" value="PAS domain"/>
    <property type="match status" value="1"/>
</dbReference>
<feature type="modified residue" description="4-aspartylphosphate" evidence="9">
    <location>
        <position position="57"/>
    </location>
</feature>
<evidence type="ECO:0000313" key="13">
    <source>
        <dbReference type="Proteomes" id="UP000182409"/>
    </source>
</evidence>
<dbReference type="EMBL" id="FNSD01000001">
    <property type="protein sequence ID" value="SEB86132.1"/>
    <property type="molecule type" value="Genomic_DNA"/>
</dbReference>
<comment type="catalytic activity">
    <reaction evidence="1">
        <text>ATP + protein L-histidine = ADP + protein N-phospho-L-histidine.</text>
        <dbReference type="EC" id="2.7.13.3"/>
    </reaction>
</comment>
<keyword evidence="4" id="KW-0808">Transferase</keyword>
<dbReference type="PANTHER" id="PTHR43065">
    <property type="entry name" value="SENSOR HISTIDINE KINASE"/>
    <property type="match status" value="1"/>
</dbReference>
<dbReference type="InterPro" id="IPR001789">
    <property type="entry name" value="Sig_transdc_resp-reg_receiver"/>
</dbReference>
<dbReference type="PROSITE" id="PS50109">
    <property type="entry name" value="HIS_KIN"/>
    <property type="match status" value="1"/>
</dbReference>
<feature type="domain" description="Histidine kinase" evidence="10">
    <location>
        <begin position="267"/>
        <end position="484"/>
    </location>
</feature>
<keyword evidence="7" id="KW-0067">ATP-binding</keyword>
<evidence type="ECO:0000256" key="7">
    <source>
        <dbReference type="ARBA" id="ARBA00022840"/>
    </source>
</evidence>
<dbReference type="InterPro" id="IPR000014">
    <property type="entry name" value="PAS"/>
</dbReference>
<dbReference type="Pfam" id="PF08448">
    <property type="entry name" value="PAS_4"/>
    <property type="match status" value="1"/>
</dbReference>
<evidence type="ECO:0000256" key="2">
    <source>
        <dbReference type="ARBA" id="ARBA00012438"/>
    </source>
</evidence>
<evidence type="ECO:0000313" key="12">
    <source>
        <dbReference type="EMBL" id="SEB86132.1"/>
    </source>
</evidence>
<dbReference type="EC" id="2.7.13.3" evidence="2"/>
<keyword evidence="6" id="KW-0418">Kinase</keyword>
<name>A0A1H4MUT7_9BACT</name>
<dbReference type="InterPro" id="IPR003661">
    <property type="entry name" value="HisK_dim/P_dom"/>
</dbReference>
<dbReference type="CDD" id="cd00082">
    <property type="entry name" value="HisKA"/>
    <property type="match status" value="1"/>
</dbReference>
<dbReference type="SUPFAM" id="SSF52172">
    <property type="entry name" value="CheY-like"/>
    <property type="match status" value="1"/>
</dbReference>
<dbReference type="GO" id="GO:0005524">
    <property type="term" value="F:ATP binding"/>
    <property type="evidence" value="ECO:0007669"/>
    <property type="project" value="UniProtKB-KW"/>
</dbReference>
<keyword evidence="8" id="KW-0902">Two-component regulatory system</keyword>
<evidence type="ECO:0000259" key="10">
    <source>
        <dbReference type="PROSITE" id="PS50109"/>
    </source>
</evidence>
<dbReference type="InterPro" id="IPR011006">
    <property type="entry name" value="CheY-like_superfamily"/>
</dbReference>
<evidence type="ECO:0000256" key="6">
    <source>
        <dbReference type="ARBA" id="ARBA00022777"/>
    </source>
</evidence>
<dbReference type="Gene3D" id="3.40.50.2300">
    <property type="match status" value="1"/>
</dbReference>
<dbReference type="Pfam" id="PF00072">
    <property type="entry name" value="Response_reg"/>
    <property type="match status" value="1"/>
</dbReference>
<dbReference type="SMART" id="SM00448">
    <property type="entry name" value="REC"/>
    <property type="match status" value="1"/>
</dbReference>
<dbReference type="Gene3D" id="1.10.287.130">
    <property type="match status" value="1"/>
</dbReference>
<gene>
    <name evidence="12" type="ORF">SAMN05443244_2031</name>
</gene>
<dbReference type="SUPFAM" id="SSF55785">
    <property type="entry name" value="PYP-like sensor domain (PAS domain)"/>
    <property type="match status" value="1"/>
</dbReference>
<dbReference type="Gene3D" id="3.30.565.10">
    <property type="entry name" value="Histidine kinase-like ATPase, C-terminal domain"/>
    <property type="match status" value="1"/>
</dbReference>
<dbReference type="SMART" id="SM00388">
    <property type="entry name" value="HisKA"/>
    <property type="match status" value="1"/>
</dbReference>
<dbReference type="InterPro" id="IPR036890">
    <property type="entry name" value="HATPase_C_sf"/>
</dbReference>
<feature type="domain" description="Response regulatory" evidence="11">
    <location>
        <begin position="9"/>
        <end position="125"/>
    </location>
</feature>
<sequence length="489" mass="53972">MSNDRGVGRILLIDDQESTRYIFHRILSRAGYVVDEAQTGREGLAKAMMLPDLVICDVNLPDMLGYDVSRRLKSNPLTLNIPVLQVSAAFFSDESRVQALDGGADSYLTQPVDPTVLVAQVNALLRMRRAESLSSLSALQWKTTFDALSDGVALANADGVLVRVNSTFLSLMDMVSSDAEGKSLAVIFEEKFGQPFAEFLREAGSGAPAEMVYRDRWLRVRYDRILNDANVESGLILLIADITDQKKLQETLKLSERLAATGRLAHVIAHEINNPLEAMQNLLYLAQMETTPPGDVEAYLHQASEELTRISQITKQVLAYHRGSPQPVLTRSDEILESVLALFRTMFIHGRVELEMKTDCNIPVMLHPGEIRQVLSNIVSNALDAMGGGHGCRLQTRCITSTEEGTGRRGVRFLFSDNGPGIPTEVLPRIFEAFYTTKDSKGSGVGLWLSAEVIGKHRGSVRVRTRTGGKYHGTLFDVFLPLPSDDLQP</sequence>
<dbReference type="InterPro" id="IPR003594">
    <property type="entry name" value="HATPase_dom"/>
</dbReference>